<keyword evidence="1" id="KW-0472">Membrane</keyword>
<feature type="transmembrane region" description="Helical" evidence="1">
    <location>
        <begin position="43"/>
        <end position="64"/>
    </location>
</feature>
<name>A0A1E4SP54_9ASCO</name>
<keyword evidence="1" id="KW-0812">Transmembrane</keyword>
<organism evidence="2 3">
    <name type="scientific">Suhomyces tanzawaensis NRRL Y-17324</name>
    <dbReference type="NCBI Taxonomy" id="984487"/>
    <lineage>
        <taxon>Eukaryota</taxon>
        <taxon>Fungi</taxon>
        <taxon>Dikarya</taxon>
        <taxon>Ascomycota</taxon>
        <taxon>Saccharomycotina</taxon>
        <taxon>Pichiomycetes</taxon>
        <taxon>Debaryomycetaceae</taxon>
        <taxon>Suhomyces</taxon>
    </lineage>
</organism>
<proteinExistence type="predicted"/>
<dbReference type="AlphaFoldDB" id="A0A1E4SP54"/>
<dbReference type="EMBL" id="KV453910">
    <property type="protein sequence ID" value="ODV81162.1"/>
    <property type="molecule type" value="Genomic_DNA"/>
</dbReference>
<dbReference type="RefSeq" id="XP_020066284.1">
    <property type="nucleotide sequence ID" value="XM_020207406.1"/>
</dbReference>
<accession>A0A1E4SP54</accession>
<gene>
    <name evidence="2" type="ORF">CANTADRAFT_25391</name>
</gene>
<reference evidence="3" key="1">
    <citation type="submission" date="2016-05" db="EMBL/GenBank/DDBJ databases">
        <title>Comparative genomics of biotechnologically important yeasts.</title>
        <authorList>
            <consortium name="DOE Joint Genome Institute"/>
            <person name="Riley R."/>
            <person name="Haridas S."/>
            <person name="Wolfe K.H."/>
            <person name="Lopes M.R."/>
            <person name="Hittinger C.T."/>
            <person name="Goker M."/>
            <person name="Salamov A."/>
            <person name="Wisecaver J."/>
            <person name="Long T.M."/>
            <person name="Aerts A.L."/>
            <person name="Barry K."/>
            <person name="Choi C."/>
            <person name="Clum A."/>
            <person name="Coughlan A.Y."/>
            <person name="Deshpande S."/>
            <person name="Douglass A.P."/>
            <person name="Hanson S.J."/>
            <person name="Klenk H.-P."/>
            <person name="Labutti K."/>
            <person name="Lapidus A."/>
            <person name="Lindquist E."/>
            <person name="Lipzen A."/>
            <person name="Meier-Kolthoff J.P."/>
            <person name="Ohm R.A."/>
            <person name="Otillar R.P."/>
            <person name="Pangilinan J."/>
            <person name="Peng Y."/>
            <person name="Rokas A."/>
            <person name="Rosa C.A."/>
            <person name="Scheuner C."/>
            <person name="Sibirny A.A."/>
            <person name="Slot J.C."/>
            <person name="Stielow J.B."/>
            <person name="Sun H."/>
            <person name="Kurtzman C.P."/>
            <person name="Blackwell M."/>
            <person name="Grigoriev I.V."/>
            <person name="Jeffries T.W."/>
        </authorList>
    </citation>
    <scope>NUCLEOTIDE SEQUENCE [LARGE SCALE GENOMIC DNA]</scope>
    <source>
        <strain evidence="3">NRRL Y-17324</strain>
    </source>
</reference>
<dbReference type="Proteomes" id="UP000094285">
    <property type="component" value="Unassembled WGS sequence"/>
</dbReference>
<dbReference type="STRING" id="984487.A0A1E4SP54"/>
<dbReference type="GeneID" id="30981543"/>
<evidence type="ECO:0008006" key="4">
    <source>
        <dbReference type="Google" id="ProtNLM"/>
    </source>
</evidence>
<keyword evidence="3" id="KW-1185">Reference proteome</keyword>
<evidence type="ECO:0000313" key="2">
    <source>
        <dbReference type="EMBL" id="ODV81162.1"/>
    </source>
</evidence>
<keyword evidence="1" id="KW-1133">Transmembrane helix</keyword>
<dbReference type="OrthoDB" id="4026741at2759"/>
<evidence type="ECO:0000313" key="3">
    <source>
        <dbReference type="Proteomes" id="UP000094285"/>
    </source>
</evidence>
<protein>
    <recommendedName>
        <fullName evidence="4">Glutaredoxin domain-containing protein</fullName>
    </recommendedName>
</protein>
<sequence>MSQSHQRRTSFKGSPQASFYIDIEKSEDDDVLDQKEEQNYNRVIFLVIWAVVTIIIVGCGASVGRKLGNYHSSKHTADISNPIINVNGDANDEHALKLNEFFVDGKSVDSDIAALESEDLEKDTLASQHDLKEILLVSPIILISDDPDSSDQQQLEIIIKNLNIHPEPKIVSLDKHPHCKKILNYLKSYESHQDTTIPVTTTASSSEAIIKSDLKFTQEVLSSEGSLYEDLRYKTEKKLAESHALQNIPRLFIGGVPYGNFQELFKKYKDKSLAQFVREKGKGLITVG</sequence>
<evidence type="ECO:0000256" key="1">
    <source>
        <dbReference type="SAM" id="Phobius"/>
    </source>
</evidence>
<dbReference type="Gene3D" id="3.40.30.10">
    <property type="entry name" value="Glutaredoxin"/>
    <property type="match status" value="1"/>
</dbReference>